<protein>
    <submittedName>
        <fullName evidence="1">Uncharacterized protein</fullName>
    </submittedName>
</protein>
<proteinExistence type="predicted"/>
<reference evidence="1" key="1">
    <citation type="submission" date="2020-05" db="EMBL/GenBank/DDBJ databases">
        <authorList>
            <person name="Chiriac C."/>
            <person name="Salcher M."/>
            <person name="Ghai R."/>
            <person name="Kavagutti S V."/>
        </authorList>
    </citation>
    <scope>NUCLEOTIDE SEQUENCE</scope>
</reference>
<name>A0A6J7WT05_9CAUD</name>
<accession>A0A6J7WT05</accession>
<sequence>MAANKKPRKQYKPKRNLVNPVGFVLEGLVRVKEHNSILLNLKIRNHASMSQLTKGLATHKDIDELISMTNITEALYRLGFGTEYKDVVKGGLESLRAVGRRGAESGRFVLKAAEMHALNEVMDLHDAQMDVITVNDMEKAIALVNKEFKDGKMTPITEAAHA</sequence>
<evidence type="ECO:0000313" key="1">
    <source>
        <dbReference type="EMBL" id="CAB5219928.1"/>
    </source>
</evidence>
<gene>
    <name evidence="1" type="ORF">UFOVP232_6</name>
</gene>
<dbReference type="EMBL" id="LR798281">
    <property type="protein sequence ID" value="CAB5219928.1"/>
    <property type="molecule type" value="Genomic_DNA"/>
</dbReference>
<organism evidence="1">
    <name type="scientific">uncultured Caudovirales phage</name>
    <dbReference type="NCBI Taxonomy" id="2100421"/>
    <lineage>
        <taxon>Viruses</taxon>
        <taxon>Duplodnaviria</taxon>
        <taxon>Heunggongvirae</taxon>
        <taxon>Uroviricota</taxon>
        <taxon>Caudoviricetes</taxon>
        <taxon>Peduoviridae</taxon>
        <taxon>Maltschvirus</taxon>
        <taxon>Maltschvirus maltsch</taxon>
    </lineage>
</organism>